<name>A0A0C2CQH2_9BACT</name>
<organism evidence="1 2">
    <name type="scientific">Enhygromyxa salina</name>
    <dbReference type="NCBI Taxonomy" id="215803"/>
    <lineage>
        <taxon>Bacteria</taxon>
        <taxon>Pseudomonadati</taxon>
        <taxon>Myxococcota</taxon>
        <taxon>Polyangia</taxon>
        <taxon>Nannocystales</taxon>
        <taxon>Nannocystaceae</taxon>
        <taxon>Enhygromyxa</taxon>
    </lineage>
</organism>
<proteinExistence type="predicted"/>
<dbReference type="EMBL" id="JMCC02000162">
    <property type="protein sequence ID" value="KIG11965.1"/>
    <property type="molecule type" value="Genomic_DNA"/>
</dbReference>
<comment type="caution">
    <text evidence="1">The sequence shown here is derived from an EMBL/GenBank/DDBJ whole genome shotgun (WGS) entry which is preliminary data.</text>
</comment>
<reference evidence="1 2" key="1">
    <citation type="submission" date="2014-12" db="EMBL/GenBank/DDBJ databases">
        <title>Genome assembly of Enhygromyxa salina DSM 15201.</title>
        <authorList>
            <person name="Sharma G."/>
            <person name="Subramanian S."/>
        </authorList>
    </citation>
    <scope>NUCLEOTIDE SEQUENCE [LARGE SCALE GENOMIC DNA]</scope>
    <source>
        <strain evidence="1 2">DSM 15201</strain>
    </source>
</reference>
<accession>A0A0C2CQH2</accession>
<evidence type="ECO:0000313" key="2">
    <source>
        <dbReference type="Proteomes" id="UP000031599"/>
    </source>
</evidence>
<protein>
    <submittedName>
        <fullName evidence="1">Uncharacterized protein</fullName>
    </submittedName>
</protein>
<dbReference type="Proteomes" id="UP000031599">
    <property type="component" value="Unassembled WGS sequence"/>
</dbReference>
<dbReference type="AlphaFoldDB" id="A0A0C2CQH2"/>
<sequence>MIRGELVLPPIEQMEAAIEHVRAWKRAHINFEPSRSCAVSTRFQQYIDILLAELGVSPYRKPHLLAELFSRYEAADYAGIIDESHATGGRRSSSVGG</sequence>
<gene>
    <name evidence="1" type="ORF">DB30_02266</name>
</gene>
<evidence type="ECO:0000313" key="1">
    <source>
        <dbReference type="EMBL" id="KIG11965.1"/>
    </source>
</evidence>